<sequence length="68" mass="7848">MKFTHLLALFVLLKDSIQLFGRDEDGYGNYDYQLTSYDSNGKPHPAKFTGTTSLNIGELFEKRRDFLL</sequence>
<protein>
    <submittedName>
        <fullName evidence="1">Uncharacterized protein</fullName>
    </submittedName>
</protein>
<organism evidence="1 2">
    <name type="scientific">Companilactobacillus kimchii</name>
    <dbReference type="NCBI Taxonomy" id="2801452"/>
    <lineage>
        <taxon>Bacteria</taxon>
        <taxon>Bacillati</taxon>
        <taxon>Bacillota</taxon>
        <taxon>Bacilli</taxon>
        <taxon>Lactobacillales</taxon>
        <taxon>Lactobacillaceae</taxon>
        <taxon>Companilactobacillus</taxon>
    </lineage>
</organism>
<accession>A0A210P5Z7</accession>
<comment type="caution">
    <text evidence="1">The sequence shown here is derived from an EMBL/GenBank/DDBJ whole genome shotgun (WGS) entry which is preliminary data.</text>
</comment>
<dbReference type="AlphaFoldDB" id="A0A210P5Z7"/>
<dbReference type="Proteomes" id="UP000196649">
    <property type="component" value="Unassembled WGS sequence"/>
</dbReference>
<dbReference type="EMBL" id="MXAL01000017">
    <property type="protein sequence ID" value="OWF31908.1"/>
    <property type="molecule type" value="Genomic_DNA"/>
</dbReference>
<name>A0A210P5Z7_9LACO</name>
<proteinExistence type="predicted"/>
<reference evidence="1 2" key="1">
    <citation type="submission" date="2017-03" db="EMBL/GenBank/DDBJ databases">
        <title>Genome sequence of Lactobacillus kimchii KACC 12383.</title>
        <authorList>
            <person name="Chun J."/>
        </authorList>
    </citation>
    <scope>NUCLEOTIDE SEQUENCE [LARGE SCALE GENOMIC DNA]</scope>
    <source>
        <strain evidence="1 2">KACC 12383</strain>
    </source>
</reference>
<dbReference type="RefSeq" id="WP_054643356.1">
    <property type="nucleotide sequence ID" value="NZ_LNUB01000005.1"/>
</dbReference>
<gene>
    <name evidence="1" type="ORF">LKACC12383_02601</name>
</gene>
<evidence type="ECO:0000313" key="2">
    <source>
        <dbReference type="Proteomes" id="UP000196649"/>
    </source>
</evidence>
<evidence type="ECO:0000313" key="1">
    <source>
        <dbReference type="EMBL" id="OWF31908.1"/>
    </source>
</evidence>